<keyword evidence="3" id="KW-0645">Protease</keyword>
<name>A0ABP8GGX0_9BURK</name>
<dbReference type="InterPro" id="IPR046450">
    <property type="entry name" value="PA_dom_sf"/>
</dbReference>
<feature type="region of interest" description="Disordered" evidence="8">
    <location>
        <begin position="490"/>
        <end position="513"/>
    </location>
</feature>
<keyword evidence="7" id="KW-0862">Zinc</keyword>
<dbReference type="EMBL" id="BAABFO010000002">
    <property type="protein sequence ID" value="GAA4324126.1"/>
    <property type="molecule type" value="Genomic_DNA"/>
</dbReference>
<feature type="domain" description="PA" evidence="9">
    <location>
        <begin position="144"/>
        <end position="226"/>
    </location>
</feature>
<dbReference type="CDD" id="cd03876">
    <property type="entry name" value="M28_SGAP_like"/>
    <property type="match status" value="1"/>
</dbReference>
<dbReference type="InterPro" id="IPR003137">
    <property type="entry name" value="PA_domain"/>
</dbReference>
<dbReference type="PANTHER" id="PTHR12147">
    <property type="entry name" value="METALLOPEPTIDASE M28 FAMILY MEMBER"/>
    <property type="match status" value="1"/>
</dbReference>
<feature type="domain" description="Peptidase M28" evidence="10">
    <location>
        <begin position="249"/>
        <end position="465"/>
    </location>
</feature>
<dbReference type="SUPFAM" id="SSF52025">
    <property type="entry name" value="PA domain"/>
    <property type="match status" value="1"/>
</dbReference>
<dbReference type="SUPFAM" id="SSF53187">
    <property type="entry name" value="Zn-dependent exopeptidases"/>
    <property type="match status" value="1"/>
</dbReference>
<evidence type="ECO:0000256" key="5">
    <source>
        <dbReference type="ARBA" id="ARBA00022729"/>
    </source>
</evidence>
<evidence type="ECO:0000256" key="4">
    <source>
        <dbReference type="ARBA" id="ARBA00022723"/>
    </source>
</evidence>
<dbReference type="InterPro" id="IPR045175">
    <property type="entry name" value="M28_fam"/>
</dbReference>
<evidence type="ECO:0000313" key="12">
    <source>
        <dbReference type="Proteomes" id="UP001501671"/>
    </source>
</evidence>
<evidence type="ECO:0000256" key="2">
    <source>
        <dbReference type="ARBA" id="ARBA00022438"/>
    </source>
</evidence>
<keyword evidence="6" id="KW-0378">Hydrolase</keyword>
<organism evidence="11 12">
    <name type="scientific">Pigmentiphaga soli</name>
    <dbReference type="NCBI Taxonomy" id="1007095"/>
    <lineage>
        <taxon>Bacteria</taxon>
        <taxon>Pseudomonadati</taxon>
        <taxon>Pseudomonadota</taxon>
        <taxon>Betaproteobacteria</taxon>
        <taxon>Burkholderiales</taxon>
        <taxon>Alcaligenaceae</taxon>
        <taxon>Pigmentiphaga</taxon>
    </lineage>
</organism>
<sequence length="513" mass="52115">MLRPLATAAVLGLAACGGDDDPGGDDGNGTPAASCAERANDTEARLLACVTGDGALAHLQELDRIARANGGNRTSGSPGHDASAAYAEKVLADAGYAVTRQAFTFVQYTDLGGSALRQVSPAPAEDIPHRVMDYSGSGDVAAAPVFVAAGPGCGAADFAGLPAGAAALVERGDCSFYDKAMNAIAAGAAAVVVYNNESGDVEGSLSEAFSADVPVLETTREAGQRLAATPGLVLGIKAGTLRTSGTSYNVIAEGRGGGPDHVVVVGAHLDSVAAGPGINDNGSGSAAVLETAVQMAKVTPANRLRFALWGAEENGLLGSADYVDSLTEEERGRIALYLNFDMLASPNGGYFIYDGDDSDGVGEGPGPDGSATIEGAFEAFYQARGIPTKGTDFDGRSDYGPFIEYGIPAGGVFSGAEDLRTEEDAALWGGAAGIAFDPCYHQACDDLGNLDLAALEVNVDAVAAITLRFANSLEGLRPPAMPGAMARMQGGATRAQAYTPPADMRPRQAPARR</sequence>
<dbReference type="Pfam" id="PF04389">
    <property type="entry name" value="Peptidase_M28"/>
    <property type="match status" value="1"/>
</dbReference>
<evidence type="ECO:0000256" key="1">
    <source>
        <dbReference type="ARBA" id="ARBA00005957"/>
    </source>
</evidence>
<evidence type="ECO:0000259" key="10">
    <source>
        <dbReference type="Pfam" id="PF04389"/>
    </source>
</evidence>
<comment type="similarity">
    <text evidence="1">Belongs to the peptidase M28 family. M28A subfamily.</text>
</comment>
<reference evidence="12" key="1">
    <citation type="journal article" date="2019" name="Int. J. Syst. Evol. Microbiol.">
        <title>The Global Catalogue of Microorganisms (GCM) 10K type strain sequencing project: providing services to taxonomists for standard genome sequencing and annotation.</title>
        <authorList>
            <consortium name="The Broad Institute Genomics Platform"/>
            <consortium name="The Broad Institute Genome Sequencing Center for Infectious Disease"/>
            <person name="Wu L."/>
            <person name="Ma J."/>
        </authorList>
    </citation>
    <scope>NUCLEOTIDE SEQUENCE [LARGE SCALE GENOMIC DNA]</scope>
    <source>
        <strain evidence="12">JCM 17666</strain>
    </source>
</reference>
<evidence type="ECO:0000256" key="3">
    <source>
        <dbReference type="ARBA" id="ARBA00022670"/>
    </source>
</evidence>
<keyword evidence="5" id="KW-0732">Signal</keyword>
<evidence type="ECO:0000256" key="6">
    <source>
        <dbReference type="ARBA" id="ARBA00022801"/>
    </source>
</evidence>
<keyword evidence="12" id="KW-1185">Reference proteome</keyword>
<dbReference type="Gene3D" id="3.50.30.30">
    <property type="match status" value="1"/>
</dbReference>
<protein>
    <submittedName>
        <fullName evidence="11">M28 family metallopeptidase</fullName>
    </submittedName>
</protein>
<accession>A0ABP8GGX0</accession>
<proteinExistence type="inferred from homology"/>
<keyword evidence="4" id="KW-0479">Metal-binding</keyword>
<evidence type="ECO:0000256" key="8">
    <source>
        <dbReference type="SAM" id="MobiDB-lite"/>
    </source>
</evidence>
<dbReference type="PANTHER" id="PTHR12147:SF26">
    <property type="entry name" value="PEPTIDASE M28 DOMAIN-CONTAINING PROTEIN"/>
    <property type="match status" value="1"/>
</dbReference>
<dbReference type="Proteomes" id="UP001501671">
    <property type="component" value="Unassembled WGS sequence"/>
</dbReference>
<evidence type="ECO:0000259" key="9">
    <source>
        <dbReference type="Pfam" id="PF02225"/>
    </source>
</evidence>
<dbReference type="InterPro" id="IPR007484">
    <property type="entry name" value="Peptidase_M28"/>
</dbReference>
<dbReference type="Pfam" id="PF02225">
    <property type="entry name" value="PA"/>
    <property type="match status" value="1"/>
</dbReference>
<keyword evidence="2" id="KW-0031">Aminopeptidase</keyword>
<evidence type="ECO:0000313" key="11">
    <source>
        <dbReference type="EMBL" id="GAA4324126.1"/>
    </source>
</evidence>
<dbReference type="InterPro" id="IPR041756">
    <property type="entry name" value="M28_SGAP-like"/>
</dbReference>
<gene>
    <name evidence="11" type="ORF">GCM10023144_05460</name>
</gene>
<comment type="caution">
    <text evidence="11">The sequence shown here is derived from an EMBL/GenBank/DDBJ whole genome shotgun (WGS) entry which is preliminary data.</text>
</comment>
<evidence type="ECO:0000256" key="7">
    <source>
        <dbReference type="ARBA" id="ARBA00022833"/>
    </source>
</evidence>
<dbReference type="PROSITE" id="PS51257">
    <property type="entry name" value="PROKAR_LIPOPROTEIN"/>
    <property type="match status" value="1"/>
</dbReference>
<dbReference type="Gene3D" id="3.40.630.10">
    <property type="entry name" value="Zn peptidases"/>
    <property type="match status" value="1"/>
</dbReference>